<dbReference type="PANTHER" id="PTHR28259:SF1">
    <property type="entry name" value="FLUORIDE EXPORT PROTEIN 1-RELATED"/>
    <property type="match status" value="1"/>
</dbReference>
<feature type="binding site" evidence="10">
    <location>
        <position position="88"/>
    </location>
    <ligand>
        <name>Na(+)</name>
        <dbReference type="ChEBI" id="CHEBI:29101"/>
        <note>structural</note>
    </ligand>
</feature>
<feature type="region of interest" description="Disordered" evidence="11">
    <location>
        <begin position="145"/>
        <end position="164"/>
    </location>
</feature>
<evidence type="ECO:0000256" key="6">
    <source>
        <dbReference type="ARBA" id="ARBA00023303"/>
    </source>
</evidence>
<comment type="similarity">
    <text evidence="7 10">Belongs to the fluoride channel Fluc/FEX (TC 1.A.43) family.</text>
</comment>
<evidence type="ECO:0000256" key="4">
    <source>
        <dbReference type="ARBA" id="ARBA00022989"/>
    </source>
</evidence>
<keyword evidence="13" id="KW-1185">Reference proteome</keyword>
<evidence type="ECO:0000256" key="2">
    <source>
        <dbReference type="ARBA" id="ARBA00022475"/>
    </source>
</evidence>
<evidence type="ECO:0000256" key="3">
    <source>
        <dbReference type="ARBA" id="ARBA00022692"/>
    </source>
</evidence>
<keyword evidence="10" id="KW-0479">Metal-binding</keyword>
<feature type="transmembrane region" description="Helical" evidence="10">
    <location>
        <begin position="44"/>
        <end position="63"/>
    </location>
</feature>
<keyword evidence="10" id="KW-0406">Ion transport</keyword>
<name>A0A4R6S064_9MICO</name>
<evidence type="ECO:0000256" key="5">
    <source>
        <dbReference type="ARBA" id="ARBA00023136"/>
    </source>
</evidence>
<reference evidence="12 13" key="1">
    <citation type="submission" date="2019-03" db="EMBL/GenBank/DDBJ databases">
        <title>Genomic analyses of the natural microbiome of Caenorhabditis elegans.</title>
        <authorList>
            <person name="Samuel B."/>
        </authorList>
    </citation>
    <scope>NUCLEOTIDE SEQUENCE [LARGE SCALE GENOMIC DNA]</scope>
    <source>
        <strain evidence="12 13">JUb18</strain>
    </source>
</reference>
<keyword evidence="10" id="KW-0813">Transport</keyword>
<comment type="catalytic activity">
    <reaction evidence="8">
        <text>fluoride(in) = fluoride(out)</text>
        <dbReference type="Rhea" id="RHEA:76159"/>
        <dbReference type="ChEBI" id="CHEBI:17051"/>
    </reaction>
    <physiologicalReaction direction="left-to-right" evidence="8">
        <dbReference type="Rhea" id="RHEA:76160"/>
    </physiologicalReaction>
</comment>
<comment type="activity regulation">
    <text evidence="10">Na(+) is not transported, but it plays an essential structural role and its presence is essential for fluoride channel function.</text>
</comment>
<feature type="transmembrane region" description="Helical" evidence="10">
    <location>
        <begin position="12"/>
        <end position="32"/>
    </location>
</feature>
<dbReference type="Proteomes" id="UP000295601">
    <property type="component" value="Unassembled WGS sequence"/>
</dbReference>
<evidence type="ECO:0000256" key="10">
    <source>
        <dbReference type="HAMAP-Rule" id="MF_00454"/>
    </source>
</evidence>
<protein>
    <recommendedName>
        <fullName evidence="10">Fluoride-specific ion channel FluC</fullName>
    </recommendedName>
</protein>
<comment type="subcellular location">
    <subcellularLocation>
        <location evidence="1 10">Cell membrane</location>
        <topology evidence="1 10">Multi-pass membrane protein</topology>
    </subcellularLocation>
</comment>
<dbReference type="InterPro" id="IPR003691">
    <property type="entry name" value="FluC"/>
</dbReference>
<keyword evidence="5 10" id="KW-0472">Membrane</keyword>
<feature type="transmembrane region" description="Helical" evidence="10">
    <location>
        <begin position="113"/>
        <end position="134"/>
    </location>
</feature>
<dbReference type="AlphaFoldDB" id="A0A4R6S064"/>
<evidence type="ECO:0000256" key="9">
    <source>
        <dbReference type="ARBA" id="ARBA00049940"/>
    </source>
</evidence>
<evidence type="ECO:0000256" key="7">
    <source>
        <dbReference type="ARBA" id="ARBA00035120"/>
    </source>
</evidence>
<keyword evidence="2 10" id="KW-1003">Cell membrane</keyword>
<dbReference type="GO" id="GO:0140114">
    <property type="term" value="P:cellular detoxification of fluoride"/>
    <property type="evidence" value="ECO:0007669"/>
    <property type="project" value="UniProtKB-UniRule"/>
</dbReference>
<sequence length="164" mass="16085">MRTEVTSAAARVTLAGIGLVALGGALGSLARYGVSALIGETGGWPLGTLSVNLLGALLLGLLVEVLPGGGAGSRARLLLGTGILGGFTTYSLLATQLAEQILAGEAWLAGSYAAATLLGGFVASWAGVLLGGGWRRAQEARGARHVDASAGGGVGSRSDTDGGR</sequence>
<comment type="function">
    <text evidence="9 10">Fluoride-specific ion channel. Important for reducing fluoride concentration in the cell, thus reducing its toxicity.</text>
</comment>
<evidence type="ECO:0000313" key="12">
    <source>
        <dbReference type="EMBL" id="TDP92584.1"/>
    </source>
</evidence>
<dbReference type="Pfam" id="PF02537">
    <property type="entry name" value="CRCB"/>
    <property type="match status" value="1"/>
</dbReference>
<proteinExistence type="inferred from homology"/>
<keyword evidence="4 10" id="KW-1133">Transmembrane helix</keyword>
<dbReference type="GO" id="GO:0005886">
    <property type="term" value="C:plasma membrane"/>
    <property type="evidence" value="ECO:0007669"/>
    <property type="project" value="UniProtKB-SubCell"/>
</dbReference>
<evidence type="ECO:0000256" key="8">
    <source>
        <dbReference type="ARBA" id="ARBA00035585"/>
    </source>
</evidence>
<feature type="binding site" evidence="10">
    <location>
        <position position="85"/>
    </location>
    <ligand>
        <name>Na(+)</name>
        <dbReference type="ChEBI" id="CHEBI:29101"/>
        <note>structural</note>
    </ligand>
</feature>
<comment type="caution">
    <text evidence="12">The sequence shown here is derived from an EMBL/GenBank/DDBJ whole genome shotgun (WGS) entry which is preliminary data.</text>
</comment>
<organism evidence="12 13">
    <name type="scientific">Leucobacter luti</name>
    <dbReference type="NCBI Taxonomy" id="340320"/>
    <lineage>
        <taxon>Bacteria</taxon>
        <taxon>Bacillati</taxon>
        <taxon>Actinomycetota</taxon>
        <taxon>Actinomycetes</taxon>
        <taxon>Micrococcales</taxon>
        <taxon>Microbacteriaceae</taxon>
        <taxon>Leucobacter</taxon>
    </lineage>
</organism>
<keyword evidence="3 10" id="KW-0812">Transmembrane</keyword>
<dbReference type="EMBL" id="SNYA01000004">
    <property type="protein sequence ID" value="TDP92584.1"/>
    <property type="molecule type" value="Genomic_DNA"/>
</dbReference>
<dbReference type="PANTHER" id="PTHR28259">
    <property type="entry name" value="FLUORIDE EXPORT PROTEIN 1-RELATED"/>
    <property type="match status" value="1"/>
</dbReference>
<evidence type="ECO:0000313" key="13">
    <source>
        <dbReference type="Proteomes" id="UP000295601"/>
    </source>
</evidence>
<dbReference type="GO" id="GO:0046872">
    <property type="term" value="F:metal ion binding"/>
    <property type="evidence" value="ECO:0007669"/>
    <property type="project" value="UniProtKB-KW"/>
</dbReference>
<dbReference type="RefSeq" id="WP_133616740.1">
    <property type="nucleotide sequence ID" value="NZ_SNYA01000004.1"/>
</dbReference>
<evidence type="ECO:0000256" key="1">
    <source>
        <dbReference type="ARBA" id="ARBA00004651"/>
    </source>
</evidence>
<dbReference type="HAMAP" id="MF_00454">
    <property type="entry name" value="FluC"/>
    <property type="match status" value="1"/>
</dbReference>
<evidence type="ECO:0000256" key="11">
    <source>
        <dbReference type="SAM" id="MobiDB-lite"/>
    </source>
</evidence>
<keyword evidence="10" id="KW-0915">Sodium</keyword>
<feature type="transmembrane region" description="Helical" evidence="10">
    <location>
        <begin position="75"/>
        <end position="93"/>
    </location>
</feature>
<dbReference type="GO" id="GO:0062054">
    <property type="term" value="F:fluoride channel activity"/>
    <property type="evidence" value="ECO:0007669"/>
    <property type="project" value="UniProtKB-UniRule"/>
</dbReference>
<gene>
    <name evidence="10" type="primary">fluC</name>
    <name evidence="10" type="synonym">crcB</name>
    <name evidence="12" type="ORF">EDF62_1800</name>
</gene>
<accession>A0A4R6S064</accession>
<keyword evidence="6 10" id="KW-0407">Ion channel</keyword>